<feature type="transmembrane region" description="Helical" evidence="1">
    <location>
        <begin position="199"/>
        <end position="220"/>
    </location>
</feature>
<dbReference type="InterPro" id="IPR006938">
    <property type="entry name" value="DUF624"/>
</dbReference>
<feature type="transmembrane region" description="Helical" evidence="1">
    <location>
        <begin position="169"/>
        <end position="193"/>
    </location>
</feature>
<dbReference type="RefSeq" id="WP_245031714.1">
    <property type="nucleotide sequence ID" value="NZ_CP095075.1"/>
</dbReference>
<evidence type="ECO:0000256" key="1">
    <source>
        <dbReference type="SAM" id="Phobius"/>
    </source>
</evidence>
<keyword evidence="3" id="KW-1185">Reference proteome</keyword>
<keyword evidence="1" id="KW-0472">Membrane</keyword>
<name>A0ABY4H9M7_9BACI</name>
<accession>A0ABY4H9M7</accession>
<feature type="transmembrane region" description="Helical" evidence="1">
    <location>
        <begin position="26"/>
        <end position="45"/>
    </location>
</feature>
<evidence type="ECO:0000313" key="2">
    <source>
        <dbReference type="EMBL" id="UOR11588.1"/>
    </source>
</evidence>
<sequence length="229" mass="26031">MKSNTGVMGGFYVISEWIMRFSLSNLLWALYNLPIGLLLLSLLYLENNAGTLYLMVPLIVLLPFLFFPATTALFAKAREWVRKEEDAGHTRAFLSYYKENYKTSFVGGLILVIVWGVLIADIYYFSSRNELLMNLFMIMGILVFVWTLNLFSVIVHYDMNLGAMFKHSFLITIGSPLLFIAVAISSGIILYISLYVFPLMIPLFTGSLVSFLSFSAFYRLHLKVSSKTS</sequence>
<keyword evidence="1" id="KW-1133">Transmembrane helix</keyword>
<feature type="transmembrane region" description="Helical" evidence="1">
    <location>
        <begin position="131"/>
        <end position="157"/>
    </location>
</feature>
<dbReference type="EMBL" id="CP095075">
    <property type="protein sequence ID" value="UOR11588.1"/>
    <property type="molecule type" value="Genomic_DNA"/>
</dbReference>
<organism evidence="2 3">
    <name type="scientific">Halobacillus amylolyticus</name>
    <dbReference type="NCBI Taxonomy" id="2932259"/>
    <lineage>
        <taxon>Bacteria</taxon>
        <taxon>Bacillati</taxon>
        <taxon>Bacillota</taxon>
        <taxon>Bacilli</taxon>
        <taxon>Bacillales</taxon>
        <taxon>Bacillaceae</taxon>
        <taxon>Halobacillus</taxon>
    </lineage>
</organism>
<protein>
    <submittedName>
        <fullName evidence="2">DUF624 domain-containing protein</fullName>
    </submittedName>
</protein>
<dbReference type="Proteomes" id="UP000830326">
    <property type="component" value="Chromosome"/>
</dbReference>
<gene>
    <name evidence="2" type="ORF">MUO15_18725</name>
</gene>
<proteinExistence type="predicted"/>
<feature type="transmembrane region" description="Helical" evidence="1">
    <location>
        <begin position="51"/>
        <end position="75"/>
    </location>
</feature>
<feature type="transmembrane region" description="Helical" evidence="1">
    <location>
        <begin position="105"/>
        <end position="125"/>
    </location>
</feature>
<reference evidence="2" key="1">
    <citation type="submission" date="2022-04" db="EMBL/GenBank/DDBJ databases">
        <title>Halobacillus sp. isolated from saltern.</title>
        <authorList>
            <person name="Won M."/>
            <person name="Lee C.-M."/>
            <person name="Woen H.-Y."/>
            <person name="Kwon S.-W."/>
        </authorList>
    </citation>
    <scope>NUCLEOTIDE SEQUENCE</scope>
    <source>
        <strain evidence="2">SSHM10-5</strain>
    </source>
</reference>
<evidence type="ECO:0000313" key="3">
    <source>
        <dbReference type="Proteomes" id="UP000830326"/>
    </source>
</evidence>
<dbReference type="Pfam" id="PF04854">
    <property type="entry name" value="DUF624"/>
    <property type="match status" value="1"/>
</dbReference>
<keyword evidence="1" id="KW-0812">Transmembrane</keyword>